<gene>
    <name evidence="3" type="ORF">GM658_09630</name>
</gene>
<evidence type="ECO:0000256" key="1">
    <source>
        <dbReference type="SAM" id="MobiDB-lite"/>
    </source>
</evidence>
<evidence type="ECO:0000313" key="3">
    <source>
        <dbReference type="EMBL" id="MTW10865.1"/>
    </source>
</evidence>
<feature type="domain" description="DNA binding HTH" evidence="2">
    <location>
        <begin position="33"/>
        <end position="72"/>
    </location>
</feature>
<dbReference type="Proteomes" id="UP000472320">
    <property type="component" value="Unassembled WGS sequence"/>
</dbReference>
<dbReference type="InterPro" id="IPR009057">
    <property type="entry name" value="Homeodomain-like_sf"/>
</dbReference>
<organism evidence="3 4">
    <name type="scientific">Massilia eburnea</name>
    <dbReference type="NCBI Taxonomy" id="1776165"/>
    <lineage>
        <taxon>Bacteria</taxon>
        <taxon>Pseudomonadati</taxon>
        <taxon>Pseudomonadota</taxon>
        <taxon>Betaproteobacteria</taxon>
        <taxon>Burkholderiales</taxon>
        <taxon>Oxalobacteraceae</taxon>
        <taxon>Telluria group</taxon>
        <taxon>Massilia</taxon>
    </lineage>
</organism>
<dbReference type="AlphaFoldDB" id="A0A6L6QF38"/>
<accession>A0A6L6QF38</accession>
<dbReference type="Gene3D" id="1.10.10.60">
    <property type="entry name" value="Homeodomain-like"/>
    <property type="match status" value="1"/>
</dbReference>
<name>A0A6L6QF38_9BURK</name>
<dbReference type="PRINTS" id="PR01590">
    <property type="entry name" value="HTHFIS"/>
</dbReference>
<evidence type="ECO:0000259" key="2">
    <source>
        <dbReference type="Pfam" id="PF02954"/>
    </source>
</evidence>
<dbReference type="GO" id="GO:0043565">
    <property type="term" value="F:sequence-specific DNA binding"/>
    <property type="evidence" value="ECO:0007669"/>
    <property type="project" value="InterPro"/>
</dbReference>
<reference evidence="3 4" key="1">
    <citation type="submission" date="2019-11" db="EMBL/GenBank/DDBJ databases">
        <title>Type strains purchased from KCTC, JCM and DSMZ.</title>
        <authorList>
            <person name="Lu H."/>
        </authorList>
    </citation>
    <scope>NUCLEOTIDE SEQUENCE [LARGE SCALE GENOMIC DNA]</scope>
    <source>
        <strain evidence="3 4">JCM 31587</strain>
    </source>
</reference>
<dbReference type="EMBL" id="WNKX01000006">
    <property type="protein sequence ID" value="MTW10865.1"/>
    <property type="molecule type" value="Genomic_DNA"/>
</dbReference>
<keyword evidence="4" id="KW-1185">Reference proteome</keyword>
<evidence type="ECO:0000313" key="4">
    <source>
        <dbReference type="Proteomes" id="UP000472320"/>
    </source>
</evidence>
<feature type="region of interest" description="Disordered" evidence="1">
    <location>
        <begin position="1"/>
        <end position="29"/>
    </location>
</feature>
<sequence length="77" mass="8104">MSAGAASASGVATAAGAPMAGETEQPSLSQQVDAFERDLILRALAAADNNVALAADRLLLPRKTLYDKLKKHQIQRE</sequence>
<dbReference type="Pfam" id="PF02954">
    <property type="entry name" value="HTH_8"/>
    <property type="match status" value="1"/>
</dbReference>
<feature type="compositionally biased region" description="Low complexity" evidence="1">
    <location>
        <begin position="1"/>
        <end position="21"/>
    </location>
</feature>
<protein>
    <recommendedName>
        <fullName evidence="2">DNA binding HTH domain-containing protein</fullName>
    </recommendedName>
</protein>
<dbReference type="InterPro" id="IPR002197">
    <property type="entry name" value="HTH_Fis"/>
</dbReference>
<comment type="caution">
    <text evidence="3">The sequence shown here is derived from an EMBL/GenBank/DDBJ whole genome shotgun (WGS) entry which is preliminary data.</text>
</comment>
<proteinExistence type="predicted"/>
<dbReference type="SUPFAM" id="SSF46689">
    <property type="entry name" value="Homeodomain-like"/>
    <property type="match status" value="1"/>
</dbReference>